<name>A5FYX7_ACICJ</name>
<feature type="compositionally biased region" description="Pro residues" evidence="1">
    <location>
        <begin position="155"/>
        <end position="173"/>
    </location>
</feature>
<dbReference type="EMBL" id="CP000697">
    <property type="protein sequence ID" value="ABQ30809.1"/>
    <property type="molecule type" value="Genomic_DNA"/>
</dbReference>
<evidence type="ECO:0000313" key="2">
    <source>
        <dbReference type="EMBL" id="ABQ30809.1"/>
    </source>
</evidence>
<feature type="region of interest" description="Disordered" evidence="1">
    <location>
        <begin position="75"/>
        <end position="98"/>
    </location>
</feature>
<dbReference type="KEGG" id="acr:Acry_1603"/>
<keyword evidence="3" id="KW-1185">Reference proteome</keyword>
<organism evidence="2 3">
    <name type="scientific">Acidiphilium cryptum (strain JF-5)</name>
    <dbReference type="NCBI Taxonomy" id="349163"/>
    <lineage>
        <taxon>Bacteria</taxon>
        <taxon>Pseudomonadati</taxon>
        <taxon>Pseudomonadota</taxon>
        <taxon>Alphaproteobacteria</taxon>
        <taxon>Acetobacterales</taxon>
        <taxon>Acidocellaceae</taxon>
        <taxon>Acidiphilium</taxon>
    </lineage>
</organism>
<accession>A5FYX7</accession>
<evidence type="ECO:0000313" key="3">
    <source>
        <dbReference type="Proteomes" id="UP000000245"/>
    </source>
</evidence>
<feature type="compositionally biased region" description="Low complexity" evidence="1">
    <location>
        <begin position="174"/>
        <end position="184"/>
    </location>
</feature>
<dbReference type="HOGENOM" id="CLU_113985_0_0_5"/>
<protein>
    <submittedName>
        <fullName evidence="2">Uncharacterized protein</fullName>
    </submittedName>
</protein>
<gene>
    <name evidence="2" type="ordered locus">Acry_1603</name>
</gene>
<reference evidence="2 3" key="1">
    <citation type="submission" date="2007-05" db="EMBL/GenBank/DDBJ databases">
        <title>Complete sequence of chromosome of Acidiphilium cryptum JF-5.</title>
        <authorList>
            <consortium name="US DOE Joint Genome Institute"/>
            <person name="Copeland A."/>
            <person name="Lucas S."/>
            <person name="Lapidus A."/>
            <person name="Barry K."/>
            <person name="Detter J.C."/>
            <person name="Glavina del Rio T."/>
            <person name="Hammon N."/>
            <person name="Israni S."/>
            <person name="Dalin E."/>
            <person name="Tice H."/>
            <person name="Pitluck S."/>
            <person name="Sims D."/>
            <person name="Brettin T."/>
            <person name="Bruce D."/>
            <person name="Han C."/>
            <person name="Schmutz J."/>
            <person name="Larimer F."/>
            <person name="Land M."/>
            <person name="Hauser L."/>
            <person name="Kyrpides N."/>
            <person name="Kim E."/>
            <person name="Magnuson T."/>
            <person name="Richardson P."/>
        </authorList>
    </citation>
    <scope>NUCLEOTIDE SEQUENCE [LARGE SCALE GENOMIC DNA]</scope>
    <source>
        <strain evidence="2 3">JF-5</strain>
    </source>
</reference>
<dbReference type="AlphaFoldDB" id="A5FYX7"/>
<dbReference type="STRING" id="349163.Acry_1603"/>
<evidence type="ECO:0000256" key="1">
    <source>
        <dbReference type="SAM" id="MobiDB-lite"/>
    </source>
</evidence>
<feature type="region of interest" description="Disordered" evidence="1">
    <location>
        <begin position="155"/>
        <end position="206"/>
    </location>
</feature>
<dbReference type="RefSeq" id="WP_011942364.1">
    <property type="nucleotide sequence ID" value="NC_009484.1"/>
</dbReference>
<dbReference type="Proteomes" id="UP000000245">
    <property type="component" value="Chromosome"/>
</dbReference>
<proteinExistence type="predicted"/>
<sequence length="206" mass="22216">MDAAAPHPDAAALYPDGAALAARLEAIVAALCEVLAAKGLARGMTGALIVLVWTRLRRLAARFATLLLRPPAPPRCRNFAPRRPAPDTKRPATPRPLPRGRFWLRRALPELAGVTAQLAHLLAEPEMAALLEARPATGRALRPLCHLLGLRPPPSLRLPRPASIPPAPRPPALQPQANPQAAAPVPRPRPPRRRPFRPPRPAAFRA</sequence>